<dbReference type="Gene3D" id="3.40.640.10">
    <property type="entry name" value="Type I PLP-dependent aspartate aminotransferase-like (Major domain)"/>
    <property type="match status" value="1"/>
</dbReference>
<dbReference type="EMBL" id="ADLF01000023">
    <property type="protein sequence ID" value="EKU88247.1"/>
    <property type="molecule type" value="Genomic_DNA"/>
</dbReference>
<dbReference type="STRING" id="742727.HMPREF9447_04993"/>
<sequence>MKEIGGYFEFELQYDRAFPHCDGVLLNTGRNALEYIFRIIGNISKVYIPYYTCHTVMQPINVLGLMYQYYHVNSNLEIAEDIELQENEYLIYTNYYGLKGKYTDYLYSKYGYQLIVDSAQAFFYEPQKGMNIFFTPHKFVGVTSGSITYTHKEERLLIKEKDETYDRLPHAFVRYEKNANTALEEARAIARMSRNQPIKVMSDLTKRLLRNLDFDIIRQARINNVNILDESLGELNMLKLPMKNLPLMVYPYWTKNTNLRKRLILNGIFVASYWDNVKKWCSPNDLDYQMVDEIIPLPIDQRYGGEDMNYIIRTINSC</sequence>
<keyword evidence="2" id="KW-1185">Reference proteome</keyword>
<dbReference type="AlphaFoldDB" id="K9EBB5"/>
<accession>K9EBB5</accession>
<gene>
    <name evidence="1" type="ORF">HMPREF9447_04993</name>
</gene>
<evidence type="ECO:0000313" key="1">
    <source>
        <dbReference type="EMBL" id="EKU88247.1"/>
    </source>
</evidence>
<dbReference type="Proteomes" id="UP000009872">
    <property type="component" value="Unassembled WGS sequence"/>
</dbReference>
<organism evidence="1 2">
    <name type="scientific">Bacteroides oleiciplenus YIT 12058</name>
    <dbReference type="NCBI Taxonomy" id="742727"/>
    <lineage>
        <taxon>Bacteria</taxon>
        <taxon>Pseudomonadati</taxon>
        <taxon>Bacteroidota</taxon>
        <taxon>Bacteroidia</taxon>
        <taxon>Bacteroidales</taxon>
        <taxon>Bacteroidaceae</taxon>
        <taxon>Bacteroides</taxon>
    </lineage>
</organism>
<dbReference type="RefSeq" id="WP_009132383.1">
    <property type="nucleotide sequence ID" value="NZ_JH992945.1"/>
</dbReference>
<dbReference type="SUPFAM" id="SSF53383">
    <property type="entry name" value="PLP-dependent transferases"/>
    <property type="match status" value="1"/>
</dbReference>
<name>K9EBB5_9BACE</name>
<dbReference type="InterPro" id="IPR015421">
    <property type="entry name" value="PyrdxlP-dep_Trfase_major"/>
</dbReference>
<dbReference type="eggNOG" id="COG0399">
    <property type="taxonomic scope" value="Bacteria"/>
</dbReference>
<dbReference type="PATRIC" id="fig|742727.4.peg.5095"/>
<reference evidence="1 2" key="1">
    <citation type="submission" date="2012-09" db="EMBL/GenBank/DDBJ databases">
        <title>The Genome Sequence of Bacteroides oleiciplenus YIT 12058.</title>
        <authorList>
            <consortium name="The Broad Institute Genome Sequencing Platform"/>
            <person name="Earl A."/>
            <person name="Ward D."/>
            <person name="Feldgarden M."/>
            <person name="Gevers D."/>
            <person name="Morotomi M."/>
            <person name="Walker B."/>
            <person name="Young S.K."/>
            <person name="Zeng Q."/>
            <person name="Gargeya S."/>
            <person name="Fitzgerald M."/>
            <person name="Haas B."/>
            <person name="Abouelleil A."/>
            <person name="Alvarado L."/>
            <person name="Arachchi H.M."/>
            <person name="Berlin A.M."/>
            <person name="Chapman S.B."/>
            <person name="Goldberg J."/>
            <person name="Griggs A."/>
            <person name="Gujja S."/>
            <person name="Hansen M."/>
            <person name="Howarth C."/>
            <person name="Imamovic A."/>
            <person name="Larimer J."/>
            <person name="McCowen C."/>
            <person name="Montmayeur A."/>
            <person name="Murphy C."/>
            <person name="Neiman D."/>
            <person name="Pearson M."/>
            <person name="Priest M."/>
            <person name="Roberts A."/>
            <person name="Saif S."/>
            <person name="Shea T."/>
            <person name="Sisk P."/>
            <person name="Sykes S."/>
            <person name="Wortman J."/>
            <person name="Nusbaum C."/>
            <person name="Birren B."/>
        </authorList>
    </citation>
    <scope>NUCLEOTIDE SEQUENCE [LARGE SCALE GENOMIC DNA]</scope>
    <source>
        <strain evidence="1 2">YIT 12058</strain>
    </source>
</reference>
<evidence type="ECO:0008006" key="3">
    <source>
        <dbReference type="Google" id="ProtNLM"/>
    </source>
</evidence>
<dbReference type="HOGENOM" id="CLU_059313_0_0_10"/>
<dbReference type="InterPro" id="IPR015424">
    <property type="entry name" value="PyrdxlP-dep_Trfase"/>
</dbReference>
<dbReference type="OrthoDB" id="8955051at2"/>
<comment type="caution">
    <text evidence="1">The sequence shown here is derived from an EMBL/GenBank/DDBJ whole genome shotgun (WGS) entry which is preliminary data.</text>
</comment>
<protein>
    <recommendedName>
        <fullName evidence="3">DegT/DnrJ/EryC1/StrS aminotransferase family protein</fullName>
    </recommendedName>
</protein>
<evidence type="ECO:0000313" key="2">
    <source>
        <dbReference type="Proteomes" id="UP000009872"/>
    </source>
</evidence>
<proteinExistence type="predicted"/>